<dbReference type="HOGENOM" id="CLU_833817_0_0_10"/>
<comment type="caution">
    <text evidence="1">The sequence shown here is derived from an EMBL/GenBank/DDBJ whole genome shotgun (WGS) entry which is preliminary data.</text>
</comment>
<dbReference type="OrthoDB" id="1069242at2"/>
<proteinExistence type="predicted"/>
<dbReference type="GeneID" id="95425558"/>
<name>G1WAL4_9BACT</name>
<evidence type="ECO:0000313" key="2">
    <source>
        <dbReference type="Proteomes" id="UP000005141"/>
    </source>
</evidence>
<dbReference type="PATRIC" id="fig|702438.4.peg.892"/>
<organism evidence="1 2">
    <name type="scientific">Segatella oulorum F0390</name>
    <dbReference type="NCBI Taxonomy" id="702438"/>
    <lineage>
        <taxon>Bacteria</taxon>
        <taxon>Pseudomonadati</taxon>
        <taxon>Bacteroidota</taxon>
        <taxon>Bacteroidia</taxon>
        <taxon>Bacteroidales</taxon>
        <taxon>Prevotellaceae</taxon>
        <taxon>Segatella</taxon>
    </lineage>
</organism>
<reference evidence="1 2" key="1">
    <citation type="submission" date="2011-07" db="EMBL/GenBank/DDBJ databases">
        <title>The Genome Sequence of Prevotella oulorum F0390.</title>
        <authorList>
            <consortium name="The Broad Institute Genome Sequencing Platform"/>
            <consortium name="The Broad Institute Genome Sequencing Center for Infectious Disease"/>
            <person name="Earl A."/>
            <person name="Ward D."/>
            <person name="Feldgarden M."/>
            <person name="Gevers D."/>
            <person name="Izard J."/>
            <person name="Ganesan A."/>
            <person name="Baranova O.V."/>
            <person name="Blanton J.M."/>
            <person name="Tanner A.C."/>
            <person name="Dewhirst F.E."/>
            <person name="Young S.K."/>
            <person name="Zeng Q."/>
            <person name="Gargeya S."/>
            <person name="Fitzgerald M."/>
            <person name="Haas B."/>
            <person name="Abouelleil A."/>
            <person name="Alvarado L."/>
            <person name="Arachchi H.M."/>
            <person name="Berlin A."/>
            <person name="Brown A."/>
            <person name="Chapman S.B."/>
            <person name="Chen Z."/>
            <person name="Dunbar C."/>
            <person name="Freedman E."/>
            <person name="Gearin G."/>
            <person name="Gellesch M."/>
            <person name="Goldberg J."/>
            <person name="Griggs A."/>
            <person name="Gujja S."/>
            <person name="Heiman D."/>
            <person name="Howarth C."/>
            <person name="Larson L."/>
            <person name="Lui A."/>
            <person name="MacDonald P.J.P."/>
            <person name="Mehta T."/>
            <person name="Montmayeur A."/>
            <person name="Murphy C."/>
            <person name="Neiman D."/>
            <person name="Pearson M."/>
            <person name="Priest M."/>
            <person name="Roberts A."/>
            <person name="Saif S."/>
            <person name="Shea T."/>
            <person name="Shenoy N."/>
            <person name="Sisk P."/>
            <person name="Stolte C."/>
            <person name="Sykes S."/>
            <person name="Wortman J."/>
            <person name="Nusbaum C."/>
            <person name="Birren B."/>
        </authorList>
    </citation>
    <scope>NUCLEOTIDE SEQUENCE [LARGE SCALE GENOMIC DNA]</scope>
    <source>
        <strain evidence="1 2">F0390</strain>
    </source>
</reference>
<evidence type="ECO:0000313" key="1">
    <source>
        <dbReference type="EMBL" id="EGV33267.1"/>
    </source>
</evidence>
<gene>
    <name evidence="1" type="ORF">HMPREF9431_00865</name>
</gene>
<protein>
    <submittedName>
        <fullName evidence="1">Uncharacterized protein</fullName>
    </submittedName>
</protein>
<dbReference type="Proteomes" id="UP000005141">
    <property type="component" value="Unassembled WGS sequence"/>
</dbReference>
<dbReference type="AlphaFoldDB" id="G1WAL4"/>
<sequence length="333" mass="38501">MKQVYNIVWADDEIDSLYDELTEKLFKAEGINVLQTFVNAKSLKEFLNNTKIPIHAVVVDANFPWDEFKANKEQDRMGLVKVSQWVENFNYPFILFTKRYDLISGDEAEQFDYFSSNDQIVYKNSSDGISALIDKIKTVVTLRNSTEWKIDNLYRKELECCKALDKIGKGKSYPLIRSLLIENRTNSVIGAEIYLNALRTDVIELINSVAAKYGIVPPDLTINEFSYFLCDHKNSKFQIVTPIMDKALTGLLEYVVKMTQDGSHGKESGLRYRIHDYIQKNKDTLILQSLLFAIMELVIRFMTYLSDHTDKEINETRWVQKKMVDNNAATLHT</sequence>
<accession>G1WAL4</accession>
<dbReference type="RefSeq" id="WP_004379876.1">
    <property type="nucleotide sequence ID" value="NZ_JH114215.1"/>
</dbReference>
<dbReference type="EMBL" id="ADGI01000026">
    <property type="protein sequence ID" value="EGV33267.1"/>
    <property type="molecule type" value="Genomic_DNA"/>
</dbReference>
<keyword evidence="2" id="KW-1185">Reference proteome</keyword>